<evidence type="ECO:0000313" key="2">
    <source>
        <dbReference type="Proteomes" id="UP000887116"/>
    </source>
</evidence>
<dbReference type="AlphaFoldDB" id="A0A8X6KCS1"/>
<name>A0A8X6KCS1_TRICU</name>
<accession>A0A8X6KCS1</accession>
<gene>
    <name evidence="1" type="ORF">TNCT_326561</name>
</gene>
<sequence>MFEVHGYCAIKIKSDVQVLTKMCVELCKLQKLLDMDECIDKDVDYPHTEELCKRGVFPRTNSNLEPNYC</sequence>
<dbReference type="EMBL" id="BMAO01000863">
    <property type="protein sequence ID" value="GFQ69679.1"/>
    <property type="molecule type" value="Genomic_DNA"/>
</dbReference>
<proteinExistence type="predicted"/>
<comment type="caution">
    <text evidence="1">The sequence shown here is derived from an EMBL/GenBank/DDBJ whole genome shotgun (WGS) entry which is preliminary data.</text>
</comment>
<dbReference type="Proteomes" id="UP000887116">
    <property type="component" value="Unassembled WGS sequence"/>
</dbReference>
<evidence type="ECO:0000313" key="1">
    <source>
        <dbReference type="EMBL" id="GFQ69679.1"/>
    </source>
</evidence>
<reference evidence="1" key="1">
    <citation type="submission" date="2020-07" db="EMBL/GenBank/DDBJ databases">
        <title>Multicomponent nature underlies the extraordinary mechanical properties of spider dragline silk.</title>
        <authorList>
            <person name="Kono N."/>
            <person name="Nakamura H."/>
            <person name="Mori M."/>
            <person name="Yoshida Y."/>
            <person name="Ohtoshi R."/>
            <person name="Malay A.D."/>
            <person name="Moran D.A.P."/>
            <person name="Tomita M."/>
            <person name="Numata K."/>
            <person name="Arakawa K."/>
        </authorList>
    </citation>
    <scope>NUCLEOTIDE SEQUENCE</scope>
</reference>
<protein>
    <submittedName>
        <fullName evidence="1">Uncharacterized protein</fullName>
    </submittedName>
</protein>
<organism evidence="1 2">
    <name type="scientific">Trichonephila clavata</name>
    <name type="common">Joro spider</name>
    <name type="synonym">Nephila clavata</name>
    <dbReference type="NCBI Taxonomy" id="2740835"/>
    <lineage>
        <taxon>Eukaryota</taxon>
        <taxon>Metazoa</taxon>
        <taxon>Ecdysozoa</taxon>
        <taxon>Arthropoda</taxon>
        <taxon>Chelicerata</taxon>
        <taxon>Arachnida</taxon>
        <taxon>Araneae</taxon>
        <taxon>Araneomorphae</taxon>
        <taxon>Entelegynae</taxon>
        <taxon>Araneoidea</taxon>
        <taxon>Nephilidae</taxon>
        <taxon>Trichonephila</taxon>
    </lineage>
</organism>
<keyword evidence="2" id="KW-1185">Reference proteome</keyword>